<dbReference type="Pfam" id="PF00375">
    <property type="entry name" value="SDF"/>
    <property type="match status" value="1"/>
</dbReference>
<dbReference type="AlphaFoldDB" id="A0A067BYX6"/>
<dbReference type="Proteomes" id="UP000030745">
    <property type="component" value="Unassembled WGS sequence"/>
</dbReference>
<evidence type="ECO:0000313" key="10">
    <source>
        <dbReference type="Proteomes" id="UP000030745"/>
    </source>
</evidence>
<evidence type="ECO:0000256" key="7">
    <source>
        <dbReference type="RuleBase" id="RU361216"/>
    </source>
</evidence>
<proteinExistence type="inferred from homology"/>
<sequence length="516" mass="55848">MAKHDDAASSAPSGTTHTNAPNPLFGRQRDDLFAFHEPEGASRLKRWFLGAPGPLFGAILALVLTYAFKDVHMHITVARTIIAIGNLYFRAMECVVMPLAFIDIILNVAEFTHSFRTHRLRWHTLGLALLTTGLAIGQAFTWEALVGTELDGARYVYIELPFMELQCPSANNASLYLQSDPVTGRMACGAQDNSTTFYIGDHVFPVLSGLIRRKDYANAGDELQSAVADLIPSNIFQAFIAHNLLSLATFALLIGVALGLSGKNQGSDATNRLRHTLIEASATLETMLSYIITVTPIAMVPMITGPIFARTHTLSSVFPRLGIYAGVYVAGAAIHTFVILPLVSAIFTASSPLRFLRATKEALWYGFGSGSSRKTLPVTMRCLDPHVSNRVACRAALKVGNCFNKNGGAFHIALSLIWIFHDAGLKFMLTPVKMVVIAVCALLGSMCVAPVRNGAVPVVIVIFTTLTDLPTPYAYSYLMIAETFIDPISTVMNVLGNAVVAHIVGRQTTPTTMFAI</sequence>
<evidence type="ECO:0000313" key="9">
    <source>
        <dbReference type="EMBL" id="KDO23493.1"/>
    </source>
</evidence>
<feature type="transmembrane region" description="Helical" evidence="7">
    <location>
        <begin position="323"/>
        <end position="347"/>
    </location>
</feature>
<dbReference type="GO" id="GO:0005886">
    <property type="term" value="C:plasma membrane"/>
    <property type="evidence" value="ECO:0007669"/>
    <property type="project" value="UniProtKB-SubCell"/>
</dbReference>
<dbReference type="OrthoDB" id="5877963at2759"/>
<feature type="transmembrane region" description="Helical" evidence="7">
    <location>
        <begin position="239"/>
        <end position="261"/>
    </location>
</feature>
<keyword evidence="5 7" id="KW-1133">Transmembrane helix</keyword>
<evidence type="ECO:0000256" key="3">
    <source>
        <dbReference type="ARBA" id="ARBA00022475"/>
    </source>
</evidence>
<feature type="transmembrane region" description="Helical" evidence="7">
    <location>
        <begin position="435"/>
        <end position="464"/>
    </location>
</feature>
<keyword evidence="10" id="KW-1185">Reference proteome</keyword>
<dbReference type="InterPro" id="IPR036458">
    <property type="entry name" value="Na:dicarbo_symporter_sf"/>
</dbReference>
<evidence type="ECO:0000256" key="1">
    <source>
        <dbReference type="ARBA" id="ARBA00004651"/>
    </source>
</evidence>
<organism evidence="9 10">
    <name type="scientific">Saprolegnia parasitica (strain CBS 223.65)</name>
    <dbReference type="NCBI Taxonomy" id="695850"/>
    <lineage>
        <taxon>Eukaryota</taxon>
        <taxon>Sar</taxon>
        <taxon>Stramenopiles</taxon>
        <taxon>Oomycota</taxon>
        <taxon>Saprolegniomycetes</taxon>
        <taxon>Saprolegniales</taxon>
        <taxon>Saprolegniaceae</taxon>
        <taxon>Saprolegnia</taxon>
    </lineage>
</organism>
<protein>
    <recommendedName>
        <fullName evidence="7">Amino acid transporter</fullName>
    </recommendedName>
</protein>
<feature type="transmembrane region" description="Helical" evidence="7">
    <location>
        <begin position="282"/>
        <end position="303"/>
    </location>
</feature>
<feature type="compositionally biased region" description="Polar residues" evidence="8">
    <location>
        <begin position="10"/>
        <end position="21"/>
    </location>
</feature>
<feature type="transmembrane region" description="Helical" evidence="7">
    <location>
        <begin position="120"/>
        <end position="140"/>
    </location>
</feature>
<evidence type="ECO:0000256" key="5">
    <source>
        <dbReference type="ARBA" id="ARBA00022989"/>
    </source>
</evidence>
<dbReference type="PANTHER" id="PTHR42865">
    <property type="entry name" value="PROTON/GLUTAMATE-ASPARTATE SYMPORTER"/>
    <property type="match status" value="1"/>
</dbReference>
<evidence type="ECO:0000256" key="4">
    <source>
        <dbReference type="ARBA" id="ARBA00022692"/>
    </source>
</evidence>
<dbReference type="KEGG" id="spar:SPRG_11416"/>
<dbReference type="RefSeq" id="XP_012205807.1">
    <property type="nucleotide sequence ID" value="XM_012350417.1"/>
</dbReference>
<dbReference type="InterPro" id="IPR001991">
    <property type="entry name" value="Na-dicarboxylate_symporter"/>
</dbReference>
<feature type="transmembrane region" description="Helical" evidence="7">
    <location>
        <begin position="47"/>
        <end position="68"/>
    </location>
</feature>
<evidence type="ECO:0000256" key="2">
    <source>
        <dbReference type="ARBA" id="ARBA00022448"/>
    </source>
</evidence>
<comment type="similarity">
    <text evidence="7">Belongs to the dicarboxylate/amino acid:cation symporter (DAACS) (TC 2.A.23) family.</text>
</comment>
<comment type="subcellular location">
    <subcellularLocation>
        <location evidence="1">Cell membrane</location>
        <topology evidence="1">Multi-pass membrane protein</topology>
    </subcellularLocation>
    <subcellularLocation>
        <location evidence="7">Membrane</location>
        <topology evidence="7">Multi-pass membrane protein</topology>
    </subcellularLocation>
</comment>
<name>A0A067BYX6_SAPPC</name>
<dbReference type="GO" id="GO:0015293">
    <property type="term" value="F:symporter activity"/>
    <property type="evidence" value="ECO:0007669"/>
    <property type="project" value="UniProtKB-UniRule"/>
</dbReference>
<dbReference type="GeneID" id="24133452"/>
<dbReference type="EMBL" id="KK583253">
    <property type="protein sequence ID" value="KDO23493.1"/>
    <property type="molecule type" value="Genomic_DNA"/>
</dbReference>
<dbReference type="PANTHER" id="PTHR42865:SF7">
    <property type="entry name" value="PROTON_GLUTAMATE-ASPARTATE SYMPORTER"/>
    <property type="match status" value="1"/>
</dbReference>
<feature type="transmembrane region" description="Helical" evidence="7">
    <location>
        <begin position="88"/>
        <end position="108"/>
    </location>
</feature>
<dbReference type="Gene3D" id="1.10.3860.10">
    <property type="entry name" value="Sodium:dicarboxylate symporter"/>
    <property type="match status" value="1"/>
</dbReference>
<accession>A0A067BYX6</accession>
<dbReference type="PRINTS" id="PR00173">
    <property type="entry name" value="EDTRNSPORT"/>
</dbReference>
<keyword evidence="6 7" id="KW-0472">Membrane</keyword>
<gene>
    <name evidence="9" type="ORF">SPRG_11416</name>
</gene>
<feature type="region of interest" description="Disordered" evidence="8">
    <location>
        <begin position="1"/>
        <end position="24"/>
    </location>
</feature>
<evidence type="ECO:0000256" key="8">
    <source>
        <dbReference type="SAM" id="MobiDB-lite"/>
    </source>
</evidence>
<dbReference type="OMA" id="HITVART"/>
<dbReference type="SUPFAM" id="SSF118215">
    <property type="entry name" value="Proton glutamate symport protein"/>
    <property type="match status" value="1"/>
</dbReference>
<keyword evidence="7" id="KW-0769">Symport</keyword>
<keyword evidence="4 7" id="KW-0812">Transmembrane</keyword>
<evidence type="ECO:0000256" key="6">
    <source>
        <dbReference type="ARBA" id="ARBA00023136"/>
    </source>
</evidence>
<keyword evidence="2 7" id="KW-0813">Transport</keyword>
<keyword evidence="3" id="KW-1003">Cell membrane</keyword>
<reference evidence="9 10" key="1">
    <citation type="journal article" date="2013" name="PLoS Genet.">
        <title>Distinctive expansion of potential virulence genes in the genome of the oomycete fish pathogen Saprolegnia parasitica.</title>
        <authorList>
            <person name="Jiang R.H."/>
            <person name="de Bruijn I."/>
            <person name="Haas B.J."/>
            <person name="Belmonte R."/>
            <person name="Lobach L."/>
            <person name="Christie J."/>
            <person name="van den Ackerveken G."/>
            <person name="Bottin A."/>
            <person name="Bulone V."/>
            <person name="Diaz-Moreno S.M."/>
            <person name="Dumas B."/>
            <person name="Fan L."/>
            <person name="Gaulin E."/>
            <person name="Govers F."/>
            <person name="Grenville-Briggs L.J."/>
            <person name="Horner N.R."/>
            <person name="Levin J.Z."/>
            <person name="Mammella M."/>
            <person name="Meijer H.J."/>
            <person name="Morris P."/>
            <person name="Nusbaum C."/>
            <person name="Oome S."/>
            <person name="Phillips A.J."/>
            <person name="van Rooyen D."/>
            <person name="Rzeszutek E."/>
            <person name="Saraiva M."/>
            <person name="Secombes C.J."/>
            <person name="Seidl M.F."/>
            <person name="Snel B."/>
            <person name="Stassen J.H."/>
            <person name="Sykes S."/>
            <person name="Tripathy S."/>
            <person name="van den Berg H."/>
            <person name="Vega-Arreguin J.C."/>
            <person name="Wawra S."/>
            <person name="Young S.K."/>
            <person name="Zeng Q."/>
            <person name="Dieguez-Uribeondo J."/>
            <person name="Russ C."/>
            <person name="Tyler B.M."/>
            <person name="van West P."/>
        </authorList>
    </citation>
    <scope>NUCLEOTIDE SEQUENCE [LARGE SCALE GENOMIC DNA]</scope>
    <source>
        <strain evidence="9 10">CBS 223.65</strain>
    </source>
</reference>
<dbReference type="VEuPathDB" id="FungiDB:SPRG_11416"/>
<feature type="transmembrane region" description="Helical" evidence="7">
    <location>
        <begin position="484"/>
        <end position="504"/>
    </location>
</feature>